<dbReference type="OrthoDB" id="572496at2"/>
<dbReference type="InterPro" id="IPR000182">
    <property type="entry name" value="GNAT_dom"/>
</dbReference>
<dbReference type="InterPro" id="IPR016181">
    <property type="entry name" value="Acyl_CoA_acyltransferase"/>
</dbReference>
<accession>A0A438BGY3</accession>
<dbReference type="SUPFAM" id="SSF55729">
    <property type="entry name" value="Acyl-CoA N-acyltransferases (Nat)"/>
    <property type="match status" value="1"/>
</dbReference>
<dbReference type="PANTHER" id="PTHR43800:SF1">
    <property type="entry name" value="PEPTIDYL-LYSINE N-ACETYLTRANSFERASE YJAB"/>
    <property type="match status" value="1"/>
</dbReference>
<evidence type="ECO:0000313" key="5">
    <source>
        <dbReference type="Proteomes" id="UP000286208"/>
    </source>
</evidence>
<evidence type="ECO:0000259" key="3">
    <source>
        <dbReference type="PROSITE" id="PS51186"/>
    </source>
</evidence>
<proteinExistence type="predicted"/>
<gene>
    <name evidence="4" type="ORF">EGT67_08145</name>
</gene>
<feature type="domain" description="N-acetyltransferase" evidence="3">
    <location>
        <begin position="1"/>
        <end position="150"/>
    </location>
</feature>
<organism evidence="4 5">
    <name type="scientific">Prescottella agglutinans</name>
    <dbReference type="NCBI Taxonomy" id="1644129"/>
    <lineage>
        <taxon>Bacteria</taxon>
        <taxon>Bacillati</taxon>
        <taxon>Actinomycetota</taxon>
        <taxon>Actinomycetes</taxon>
        <taxon>Mycobacteriales</taxon>
        <taxon>Nocardiaceae</taxon>
        <taxon>Prescottella</taxon>
    </lineage>
</organism>
<name>A0A438BGY3_9NOCA</name>
<keyword evidence="5" id="KW-1185">Reference proteome</keyword>
<reference evidence="4 5" key="1">
    <citation type="submission" date="2018-11" db="EMBL/GenBank/DDBJ databases">
        <title>Rhodococcus spongicola sp. nov. and Rhodococcus xishaensis sp. nov. from marine sponges.</title>
        <authorList>
            <person name="Li L."/>
            <person name="Lin H.W."/>
        </authorList>
    </citation>
    <scope>NUCLEOTIDE SEQUENCE [LARGE SCALE GENOMIC DNA]</scope>
    <source>
        <strain evidence="4 5">CCTCC AB2014297</strain>
    </source>
</reference>
<evidence type="ECO:0000313" key="4">
    <source>
        <dbReference type="EMBL" id="RVW10167.1"/>
    </source>
</evidence>
<dbReference type="PROSITE" id="PS51186">
    <property type="entry name" value="GNAT"/>
    <property type="match status" value="1"/>
</dbReference>
<dbReference type="EMBL" id="RKLP01000003">
    <property type="protein sequence ID" value="RVW10167.1"/>
    <property type="molecule type" value="Genomic_DNA"/>
</dbReference>
<protein>
    <submittedName>
        <fullName evidence="4">GNAT family N-acetyltransferase</fullName>
    </submittedName>
</protein>
<evidence type="ECO:0000256" key="1">
    <source>
        <dbReference type="ARBA" id="ARBA00022679"/>
    </source>
</evidence>
<keyword evidence="2" id="KW-0012">Acyltransferase</keyword>
<sequence>MIRLAEPADLPRLQEVDVAAGAAFRTLGMDEVADDHAPPIAWFEEYRADGRAWVWAPRSAPAAAFCVVDVVDGNAHIEQVSVHPVHARRGLGAQLIDHVEEWARDRGLPEITLTTFVDVPWNAPYYAHLGFTIVADGDLGPGLRAVREHEAARGLDRWPRVAMTRHVPIGPGGPR</sequence>
<comment type="caution">
    <text evidence="4">The sequence shown here is derived from an EMBL/GenBank/DDBJ whole genome shotgun (WGS) entry which is preliminary data.</text>
</comment>
<keyword evidence="1 4" id="KW-0808">Transferase</keyword>
<dbReference type="RefSeq" id="WP_127915557.1">
    <property type="nucleotide sequence ID" value="NZ_RKLP01000003.1"/>
</dbReference>
<dbReference type="CDD" id="cd04301">
    <property type="entry name" value="NAT_SF"/>
    <property type="match status" value="1"/>
</dbReference>
<dbReference type="Pfam" id="PF00583">
    <property type="entry name" value="Acetyltransf_1"/>
    <property type="match status" value="1"/>
</dbReference>
<dbReference type="Proteomes" id="UP000286208">
    <property type="component" value="Unassembled WGS sequence"/>
</dbReference>
<dbReference type="AlphaFoldDB" id="A0A438BGY3"/>
<evidence type="ECO:0000256" key="2">
    <source>
        <dbReference type="ARBA" id="ARBA00023315"/>
    </source>
</evidence>
<dbReference type="Gene3D" id="3.40.630.30">
    <property type="match status" value="1"/>
</dbReference>
<dbReference type="PANTHER" id="PTHR43800">
    <property type="entry name" value="PEPTIDYL-LYSINE N-ACETYLTRANSFERASE YJAB"/>
    <property type="match status" value="1"/>
</dbReference>
<dbReference type="GO" id="GO:0016747">
    <property type="term" value="F:acyltransferase activity, transferring groups other than amino-acyl groups"/>
    <property type="evidence" value="ECO:0007669"/>
    <property type="project" value="InterPro"/>
</dbReference>